<keyword evidence="4" id="KW-0560">Oxidoreductase</keyword>
<dbReference type="Pfam" id="PF00107">
    <property type="entry name" value="ADH_zinc_N"/>
    <property type="match status" value="1"/>
</dbReference>
<dbReference type="Proteomes" id="UP000038010">
    <property type="component" value="Unassembled WGS sequence"/>
</dbReference>
<dbReference type="STRING" id="1664694.A0A0N0NHI3"/>
<evidence type="ECO:0000259" key="6">
    <source>
        <dbReference type="Pfam" id="PF00107"/>
    </source>
</evidence>
<dbReference type="GeneID" id="28731769"/>
<organism evidence="8 9">
    <name type="scientific">Cyphellophora attinorum</name>
    <dbReference type="NCBI Taxonomy" id="1664694"/>
    <lineage>
        <taxon>Eukaryota</taxon>
        <taxon>Fungi</taxon>
        <taxon>Dikarya</taxon>
        <taxon>Ascomycota</taxon>
        <taxon>Pezizomycotina</taxon>
        <taxon>Eurotiomycetes</taxon>
        <taxon>Chaetothyriomycetidae</taxon>
        <taxon>Chaetothyriales</taxon>
        <taxon>Cyphellophoraceae</taxon>
        <taxon>Cyphellophora</taxon>
    </lineage>
</organism>
<dbReference type="Gene3D" id="3.90.180.10">
    <property type="entry name" value="Medium-chain alcohol dehydrogenases, catalytic domain"/>
    <property type="match status" value="1"/>
</dbReference>
<dbReference type="Pfam" id="PF08240">
    <property type="entry name" value="ADH_N"/>
    <property type="match status" value="1"/>
</dbReference>
<accession>A0A0N0NHI3</accession>
<keyword evidence="3 5" id="KW-0862">Zinc</keyword>
<dbReference type="PROSITE" id="PS00065">
    <property type="entry name" value="D_2_HYDROXYACID_DH_1"/>
    <property type="match status" value="1"/>
</dbReference>
<dbReference type="InterPro" id="IPR036291">
    <property type="entry name" value="NAD(P)-bd_dom_sf"/>
</dbReference>
<evidence type="ECO:0000256" key="3">
    <source>
        <dbReference type="ARBA" id="ARBA00022833"/>
    </source>
</evidence>
<dbReference type="InterPro" id="IPR013154">
    <property type="entry name" value="ADH-like_N"/>
</dbReference>
<dbReference type="InterPro" id="IPR002328">
    <property type="entry name" value="ADH_Zn_CS"/>
</dbReference>
<keyword evidence="9" id="KW-1185">Reference proteome</keyword>
<dbReference type="VEuPathDB" id="FungiDB:AB675_11074"/>
<comment type="caution">
    <text evidence="8">The sequence shown here is derived from an EMBL/GenBank/DDBJ whole genome shotgun (WGS) entry which is preliminary data.</text>
</comment>
<feature type="domain" description="Alcohol dehydrogenase-like N-terminal" evidence="7">
    <location>
        <begin position="28"/>
        <end position="133"/>
    </location>
</feature>
<evidence type="ECO:0000259" key="7">
    <source>
        <dbReference type="Pfam" id="PF08240"/>
    </source>
</evidence>
<evidence type="ECO:0000256" key="2">
    <source>
        <dbReference type="ARBA" id="ARBA00022723"/>
    </source>
</evidence>
<dbReference type="InterPro" id="IPR047109">
    <property type="entry name" value="CAD-like"/>
</dbReference>
<protein>
    <submittedName>
        <fullName evidence="8">Putative formaldehyde dehydrogenase AdhA</fullName>
    </submittedName>
</protein>
<dbReference type="AlphaFoldDB" id="A0A0N0NHI3"/>
<evidence type="ECO:0000313" key="9">
    <source>
        <dbReference type="Proteomes" id="UP000038010"/>
    </source>
</evidence>
<dbReference type="Gene3D" id="3.40.50.720">
    <property type="entry name" value="NAD(P)-binding Rossmann-like Domain"/>
    <property type="match status" value="1"/>
</dbReference>
<evidence type="ECO:0000256" key="5">
    <source>
        <dbReference type="RuleBase" id="RU361277"/>
    </source>
</evidence>
<dbReference type="InterPro" id="IPR011032">
    <property type="entry name" value="GroES-like_sf"/>
</dbReference>
<dbReference type="GO" id="GO:0016616">
    <property type="term" value="F:oxidoreductase activity, acting on the CH-OH group of donors, NAD or NADP as acceptor"/>
    <property type="evidence" value="ECO:0007669"/>
    <property type="project" value="InterPro"/>
</dbReference>
<dbReference type="InterPro" id="IPR013149">
    <property type="entry name" value="ADH-like_C"/>
</dbReference>
<dbReference type="OrthoDB" id="1879366at2759"/>
<name>A0A0N0NHI3_9EURO</name>
<dbReference type="EMBL" id="LFJN01000069">
    <property type="protein sequence ID" value="KPI34299.1"/>
    <property type="molecule type" value="Genomic_DNA"/>
</dbReference>
<dbReference type="GO" id="GO:0008270">
    <property type="term" value="F:zinc ion binding"/>
    <property type="evidence" value="ECO:0007669"/>
    <property type="project" value="InterPro"/>
</dbReference>
<dbReference type="PANTHER" id="PTHR42683">
    <property type="entry name" value="ALDEHYDE REDUCTASE"/>
    <property type="match status" value="1"/>
</dbReference>
<evidence type="ECO:0000256" key="4">
    <source>
        <dbReference type="ARBA" id="ARBA00023002"/>
    </source>
</evidence>
<evidence type="ECO:0000256" key="1">
    <source>
        <dbReference type="ARBA" id="ARBA00001947"/>
    </source>
</evidence>
<dbReference type="FunFam" id="3.40.50.720:FF:000022">
    <property type="entry name" value="Cinnamyl alcohol dehydrogenase"/>
    <property type="match status" value="1"/>
</dbReference>
<reference evidence="8 9" key="1">
    <citation type="submission" date="2015-06" db="EMBL/GenBank/DDBJ databases">
        <title>Draft genome of the ant-associated black yeast Phialophora attae CBS 131958.</title>
        <authorList>
            <person name="Moreno L.F."/>
            <person name="Stielow B.J."/>
            <person name="de Hoog S."/>
            <person name="Vicente V.A."/>
            <person name="Weiss V.A."/>
            <person name="de Vries M."/>
            <person name="Cruz L.M."/>
            <person name="Souza E.M."/>
        </authorList>
    </citation>
    <scope>NUCLEOTIDE SEQUENCE [LARGE SCALE GENOMIC DNA]</scope>
    <source>
        <strain evidence="8 9">CBS 131958</strain>
    </source>
</reference>
<dbReference type="PROSITE" id="PS00059">
    <property type="entry name" value="ADH_ZINC"/>
    <property type="match status" value="1"/>
</dbReference>
<comment type="cofactor">
    <cofactor evidence="1 5">
        <name>Zn(2+)</name>
        <dbReference type="ChEBI" id="CHEBI:29105"/>
    </cofactor>
</comment>
<dbReference type="RefSeq" id="XP_017994262.1">
    <property type="nucleotide sequence ID" value="XM_018139889.1"/>
</dbReference>
<dbReference type="InterPro" id="IPR029752">
    <property type="entry name" value="D-isomer_DH_CS1"/>
</dbReference>
<sequence>MPITYTAFKGSPSGTIQEETVCHRDLQHDEVLVRITHSGVCGTDEHTRHTHRTLGHEGVGVIEKVGSEVVGFAPVGIGYVRGGCGACKECRLGYNFYCVTKPNNYGFDKGDEDVATWASHAVLPTIRLAKIPDAIPSEYAGPLMCAGQTVWLPFARTDIRPWHTVGILGIGGLGHLAIQFASKMGCNVVVFSGSESKRAEAKKLGANKFYTAEDLEKEDMPKGFVDHLLVTTSQMPDWKVYHSVLANRAYIYPLTISTDDFKMNQFSMIQKEITVRVLCASTIVQVNEMLGFAARHEIRPIIEEFPMTLEGINEAMGKLAAGKMRYRGVLKV</sequence>
<gene>
    <name evidence="8" type="ORF">AB675_11074</name>
</gene>
<dbReference type="SUPFAM" id="SSF51735">
    <property type="entry name" value="NAD(P)-binding Rossmann-fold domains"/>
    <property type="match status" value="1"/>
</dbReference>
<keyword evidence="2 5" id="KW-0479">Metal-binding</keyword>
<proteinExistence type="inferred from homology"/>
<dbReference type="SUPFAM" id="SSF50129">
    <property type="entry name" value="GroES-like"/>
    <property type="match status" value="1"/>
</dbReference>
<comment type="similarity">
    <text evidence="5">Belongs to the zinc-containing alcohol dehydrogenase family.</text>
</comment>
<evidence type="ECO:0000313" key="8">
    <source>
        <dbReference type="EMBL" id="KPI34299.1"/>
    </source>
</evidence>
<feature type="domain" description="Alcohol dehydrogenase-like C-terminal" evidence="6">
    <location>
        <begin position="172"/>
        <end position="292"/>
    </location>
</feature>